<feature type="domain" description="Core-binding (CB)" evidence="5">
    <location>
        <begin position="1"/>
        <end position="87"/>
    </location>
</feature>
<dbReference type="InterPro" id="IPR010998">
    <property type="entry name" value="Integrase_recombinase_N"/>
</dbReference>
<dbReference type="RefSeq" id="WP_197015296.1">
    <property type="nucleotide sequence ID" value="NZ_BAABES010000015.1"/>
</dbReference>
<evidence type="ECO:0000256" key="3">
    <source>
        <dbReference type="PROSITE-ProRule" id="PRU01248"/>
    </source>
</evidence>
<evidence type="ECO:0000256" key="1">
    <source>
        <dbReference type="ARBA" id="ARBA00023125"/>
    </source>
</evidence>
<dbReference type="SUPFAM" id="SSF56349">
    <property type="entry name" value="DNA breaking-rejoining enzymes"/>
    <property type="match status" value="1"/>
</dbReference>
<proteinExistence type="predicted"/>
<dbReference type="GO" id="GO:0003677">
    <property type="term" value="F:DNA binding"/>
    <property type="evidence" value="ECO:0007669"/>
    <property type="project" value="UniProtKB-UniRule"/>
</dbReference>
<dbReference type="Gene3D" id="1.10.443.10">
    <property type="entry name" value="Intergrase catalytic core"/>
    <property type="match status" value="1"/>
</dbReference>
<keyword evidence="2" id="KW-0233">DNA recombination</keyword>
<evidence type="ECO:0000256" key="2">
    <source>
        <dbReference type="ARBA" id="ARBA00023172"/>
    </source>
</evidence>
<keyword evidence="7" id="KW-1185">Reference proteome</keyword>
<dbReference type="Proteomes" id="UP000614047">
    <property type="component" value="Unassembled WGS sequence"/>
</dbReference>
<dbReference type="Gene3D" id="1.10.150.130">
    <property type="match status" value="1"/>
</dbReference>
<gene>
    <name evidence="6" type="ORF">IW256_007313</name>
</gene>
<dbReference type="PROSITE" id="PS51900">
    <property type="entry name" value="CB"/>
    <property type="match status" value="1"/>
</dbReference>
<sequence length="194" mass="21826">MPTAAAAYLAPLSGPEQRNTQRAYRSTLRALIAEFAPSGTPFTVAELDTETAVERLTAWFGDRWNHRAAATFNRHLDALRSAVAFWIDQGWLTTDPTRRLRRRGRGPDRTRALSVADIDALLDLDVPLREKTFWTILYETAARASEVLALDIEDLDRRNRRAKVTRKGSAVDIIVWQTGTARLLPKLLSGRTRG</sequence>
<accession>A0A931GNQ6</accession>
<dbReference type="PROSITE" id="PS51898">
    <property type="entry name" value="TYR_RECOMBINASE"/>
    <property type="match status" value="1"/>
</dbReference>
<dbReference type="InterPro" id="IPR011010">
    <property type="entry name" value="DNA_brk_join_enz"/>
</dbReference>
<evidence type="ECO:0000313" key="7">
    <source>
        <dbReference type="Proteomes" id="UP000614047"/>
    </source>
</evidence>
<evidence type="ECO:0000259" key="4">
    <source>
        <dbReference type="PROSITE" id="PS51898"/>
    </source>
</evidence>
<dbReference type="InterPro" id="IPR013762">
    <property type="entry name" value="Integrase-like_cat_sf"/>
</dbReference>
<reference evidence="6" key="1">
    <citation type="submission" date="2020-11" db="EMBL/GenBank/DDBJ databases">
        <title>Sequencing the genomes of 1000 actinobacteria strains.</title>
        <authorList>
            <person name="Klenk H.-P."/>
        </authorList>
    </citation>
    <scope>NUCLEOTIDE SEQUENCE</scope>
    <source>
        <strain evidence="6">DSM 43175</strain>
    </source>
</reference>
<dbReference type="GO" id="GO:0015074">
    <property type="term" value="P:DNA integration"/>
    <property type="evidence" value="ECO:0007669"/>
    <property type="project" value="InterPro"/>
</dbReference>
<protein>
    <submittedName>
        <fullName evidence="6">Site-specific recombinase XerD</fullName>
    </submittedName>
</protein>
<dbReference type="InterPro" id="IPR002104">
    <property type="entry name" value="Integrase_catalytic"/>
</dbReference>
<dbReference type="AlphaFoldDB" id="A0A931GNQ6"/>
<dbReference type="CDD" id="cd00397">
    <property type="entry name" value="DNA_BRE_C"/>
    <property type="match status" value="1"/>
</dbReference>
<keyword evidence="1 3" id="KW-0238">DNA-binding</keyword>
<evidence type="ECO:0000259" key="5">
    <source>
        <dbReference type="PROSITE" id="PS51900"/>
    </source>
</evidence>
<dbReference type="GO" id="GO:0006310">
    <property type="term" value="P:DNA recombination"/>
    <property type="evidence" value="ECO:0007669"/>
    <property type="project" value="UniProtKB-KW"/>
</dbReference>
<dbReference type="InterPro" id="IPR044068">
    <property type="entry name" value="CB"/>
</dbReference>
<evidence type="ECO:0000313" key="6">
    <source>
        <dbReference type="EMBL" id="MBG6093200.1"/>
    </source>
</evidence>
<comment type="caution">
    <text evidence="6">The sequence shown here is derived from an EMBL/GenBank/DDBJ whole genome shotgun (WGS) entry which is preliminary data.</text>
</comment>
<feature type="domain" description="Tyr recombinase" evidence="4">
    <location>
        <begin position="108"/>
        <end position="194"/>
    </location>
</feature>
<organism evidence="6 7">
    <name type="scientific">Actinomadura viridis</name>
    <dbReference type="NCBI Taxonomy" id="58110"/>
    <lineage>
        <taxon>Bacteria</taxon>
        <taxon>Bacillati</taxon>
        <taxon>Actinomycetota</taxon>
        <taxon>Actinomycetes</taxon>
        <taxon>Streptosporangiales</taxon>
        <taxon>Thermomonosporaceae</taxon>
        <taxon>Actinomadura</taxon>
    </lineage>
</organism>
<name>A0A931GNQ6_9ACTN</name>
<dbReference type="EMBL" id="JADOUA010000001">
    <property type="protein sequence ID" value="MBG6093200.1"/>
    <property type="molecule type" value="Genomic_DNA"/>
</dbReference>